<evidence type="ECO:0000313" key="2">
    <source>
        <dbReference type="Proteomes" id="UP000297989"/>
    </source>
</evidence>
<feature type="non-terminal residue" evidence="1">
    <location>
        <position position="43"/>
    </location>
</feature>
<dbReference type="Proteomes" id="UP000297989">
    <property type="component" value="Unassembled WGS sequence"/>
</dbReference>
<protein>
    <submittedName>
        <fullName evidence="1">Voltage-gated chloride channel</fullName>
    </submittedName>
</protein>
<sequence length="43" mass="4907">MHRLHAYPDLRAMFRRLLIATLIGILAALAVAACRHALPRRAW</sequence>
<accession>A0A659S1H1</accession>
<evidence type="ECO:0000313" key="1">
    <source>
        <dbReference type="EMBL" id="TGD20694.1"/>
    </source>
</evidence>
<dbReference type="EMBL" id="PYKK01001551">
    <property type="protein sequence ID" value="TGD20694.1"/>
    <property type="molecule type" value="Genomic_DNA"/>
</dbReference>
<gene>
    <name evidence="1" type="ORF">C9F10_22660</name>
</gene>
<proteinExistence type="predicted"/>
<organism evidence="1 2">
    <name type="scientific">Salmonella enterica subsp. enterica serovar Poona</name>
    <dbReference type="NCBI Taxonomy" id="436295"/>
    <lineage>
        <taxon>Bacteria</taxon>
        <taxon>Pseudomonadati</taxon>
        <taxon>Pseudomonadota</taxon>
        <taxon>Gammaproteobacteria</taxon>
        <taxon>Enterobacterales</taxon>
        <taxon>Enterobacteriaceae</taxon>
        <taxon>Salmonella</taxon>
    </lineage>
</organism>
<dbReference type="AlphaFoldDB" id="A0A659S1H1"/>
<name>A0A659S1H1_SALET</name>
<reference evidence="1 2" key="1">
    <citation type="submission" date="2018-03" db="EMBL/GenBank/DDBJ databases">
        <title>Non-Typhoidal Salmonella genome sequencing and assembly.</title>
        <authorList>
            <person name="Matchawe C."/>
        </authorList>
    </citation>
    <scope>NUCLEOTIDE SEQUENCE [LARGE SCALE GENOMIC DNA]</scope>
    <source>
        <strain evidence="1 2">8EV</strain>
    </source>
</reference>
<comment type="caution">
    <text evidence="1">The sequence shown here is derived from an EMBL/GenBank/DDBJ whole genome shotgun (WGS) entry which is preliminary data.</text>
</comment>
<dbReference type="PROSITE" id="PS51257">
    <property type="entry name" value="PROKAR_LIPOPROTEIN"/>
    <property type="match status" value="1"/>
</dbReference>